<sequence length="533" mass="61337">MNAILDLDITPIHHESRNCKEDTIVTVASWWKRDYELMFLESWGFTFDLSQWNNSGKLYQSITSGIGDMLTLLKQVHGIEIIVMGNKSLQDTVAIVESELKESRPVAFDLDSYYCQWSHGYQKYHSIHTGLIVGMDPENHCYTLVDCFYEKKNVTIPIEHCFKHEYRGIALFRKLPDASEGVEWKQLIMQALSRTLFQNQETNSFDMMRSFAEVLEHLPTVEVEFNGSKEVWMSPLLTVLYSISNGRKHFSTALQYVKTKYQVDDLAPLINDLAYAAAQWSTILSMITKAYYQSSDSQLIKRAASKIRMVAELEETIAVKLRSICEERPQNNQVVEKAEHGKTATEHRKMKYMDISDYCNNKGFSQLVSPACRADLTLMGEYFLIDQLPDQTIWDVEGMEFSLSAFGENINDNISCAGQDMKVPEGYYSSIMLLGCSECGSYAERIEILYEDNEVSYIPIQFTDWYLEPIFGETTAWVGKGAQRKEGEVKILEFPVRLLVQKYELNQRKKILRIKLPDCPNIHIFAMTLMAEE</sequence>
<reference evidence="1 2" key="1">
    <citation type="journal article" date="2015" name="Genome Announc.">
        <title>Draft Genome Sequence of Brevibacillus brevis DZQ7, a Plant Growth-Promoting Rhizobacterium with Broad-Spectrum Antimicrobial Activity.</title>
        <authorList>
            <person name="Hou Q."/>
            <person name="Wang C."/>
            <person name="Hou X."/>
            <person name="Xia Z."/>
            <person name="Ye J."/>
            <person name="Liu K."/>
            <person name="Liu H."/>
            <person name="Wang J."/>
            <person name="Guo H."/>
            <person name="Yu X."/>
            <person name="Yang Y."/>
            <person name="Du B."/>
            <person name="Ding Y."/>
        </authorList>
    </citation>
    <scope>NUCLEOTIDE SEQUENCE [LARGE SCALE GENOMIC DNA]</scope>
    <source>
        <strain evidence="1 2">DZQ7</strain>
    </source>
</reference>
<accession>A0A2Z4MJ59</accession>
<dbReference type="RefSeq" id="WP_048033111.1">
    <property type="nucleotide sequence ID" value="NZ_CP030117.1"/>
</dbReference>
<organism evidence="1 2">
    <name type="scientific">Brevibacillus brevis</name>
    <name type="common">Bacillus brevis</name>
    <dbReference type="NCBI Taxonomy" id="1393"/>
    <lineage>
        <taxon>Bacteria</taxon>
        <taxon>Bacillati</taxon>
        <taxon>Bacillota</taxon>
        <taxon>Bacilli</taxon>
        <taxon>Bacillales</taxon>
        <taxon>Paenibacillaceae</taxon>
        <taxon>Brevibacillus</taxon>
    </lineage>
</organism>
<dbReference type="Proteomes" id="UP000036061">
    <property type="component" value="Chromosome"/>
</dbReference>
<evidence type="ECO:0000313" key="2">
    <source>
        <dbReference type="Proteomes" id="UP000036061"/>
    </source>
</evidence>
<proteinExistence type="predicted"/>
<dbReference type="AlphaFoldDB" id="A0A2Z4MJ59"/>
<evidence type="ECO:0008006" key="3">
    <source>
        <dbReference type="Google" id="ProtNLM"/>
    </source>
</evidence>
<gene>
    <name evidence="1" type="ORF">AB432_015905</name>
</gene>
<dbReference type="EMBL" id="CP030117">
    <property type="protein sequence ID" value="AWX56429.1"/>
    <property type="molecule type" value="Genomic_DNA"/>
</dbReference>
<protein>
    <recommendedName>
        <fullName evidence="3">Butirosin biosynthesis protein H N-terminal domain-containing protein</fullName>
    </recommendedName>
</protein>
<name>A0A2Z4MJ59_BREBE</name>
<evidence type="ECO:0000313" key="1">
    <source>
        <dbReference type="EMBL" id="AWX56429.1"/>
    </source>
</evidence>